<dbReference type="OrthoDB" id="3227120at2"/>
<dbReference type="STRING" id="1122149.FD44_GL000379"/>
<dbReference type="SUPFAM" id="SSF51126">
    <property type="entry name" value="Pectin lyase-like"/>
    <property type="match status" value="1"/>
</dbReference>
<dbReference type="EMBL" id="PUFO01000070">
    <property type="protein sequence ID" value="TDG75090.1"/>
    <property type="molecule type" value="Genomic_DNA"/>
</dbReference>
<evidence type="ECO:0000256" key="1">
    <source>
        <dbReference type="SAM" id="SignalP"/>
    </source>
</evidence>
<protein>
    <recommendedName>
        <fullName evidence="4">Right handed beta helix domain-containing protein</fullName>
    </recommendedName>
</protein>
<dbReference type="Gene3D" id="2.160.20.10">
    <property type="entry name" value="Single-stranded right-handed beta-helix, Pectin lyase-like"/>
    <property type="match status" value="1"/>
</dbReference>
<dbReference type="AlphaFoldDB" id="A0A4R5NL68"/>
<evidence type="ECO:0000313" key="3">
    <source>
        <dbReference type="Proteomes" id="UP000294854"/>
    </source>
</evidence>
<name>A0A4R5NL68_9LACO</name>
<dbReference type="Proteomes" id="UP000294854">
    <property type="component" value="Unassembled WGS sequence"/>
</dbReference>
<reference evidence="2 3" key="1">
    <citation type="journal article" date="2019" name="Appl. Microbiol. Biotechnol.">
        <title>Uncovering carbohydrate metabolism through a genotype-phenotype association study of 56 lactic acid bacteria genomes.</title>
        <authorList>
            <person name="Buron-Moles G."/>
            <person name="Chailyan A."/>
            <person name="Dolejs I."/>
            <person name="Forster J."/>
            <person name="Miks M.H."/>
        </authorList>
    </citation>
    <scope>NUCLEOTIDE SEQUENCE [LARGE SCALE GENOMIC DNA]</scope>
    <source>
        <strain evidence="2 3">ATCC 49373</strain>
    </source>
</reference>
<dbReference type="InterPro" id="IPR011050">
    <property type="entry name" value="Pectin_lyase_fold/virulence"/>
</dbReference>
<keyword evidence="3" id="KW-1185">Reference proteome</keyword>
<comment type="caution">
    <text evidence="2">The sequence shown here is derived from an EMBL/GenBank/DDBJ whole genome shotgun (WGS) entry which is preliminary data.</text>
</comment>
<gene>
    <name evidence="2" type="ORF">C5L31_001720</name>
</gene>
<evidence type="ECO:0008006" key="4">
    <source>
        <dbReference type="Google" id="ProtNLM"/>
    </source>
</evidence>
<feature type="chain" id="PRO_5039135175" description="Right handed beta helix domain-containing protein" evidence="1">
    <location>
        <begin position="23"/>
        <end position="599"/>
    </location>
</feature>
<evidence type="ECO:0000313" key="2">
    <source>
        <dbReference type="EMBL" id="TDG75090.1"/>
    </source>
</evidence>
<keyword evidence="1" id="KW-0732">Signal</keyword>
<accession>A0A4R5NL68</accession>
<sequence length="599" mass="66572">MKKVIKYIAALLLLGAATGAGIVTSNSKQNVEAATSFTVNAQHQGMKADDKTDNTPILQKLLDKYNSDTPMTIHITKGTYLFKDSELNAIKLRSNVTFNFDKGAIFQIRGGDRIAFAYPSPEDGYNGGIKNVTWNNATFKGTHPSANTQSVFVQSLNHAVTVNFNKCTFTNAESPTGHYIDICGSHNIHIKNSTFNGFYPKKGYEYKEAIQVDYSNSKAMSYKNSGDSYDGLPSYNVYISNNKFLPINKASGTIKSYAPNPVGEHVVYTKLFNGTIHDVYFKGNTVQDAKPLREEDGANLHFVAVSNLYIENNTFENKHALGSGNYIRLYNTRSDIQMDNLNIKNNKFVNLNPGNRYVYFEKDGEAGDITGVDVSNNQITSSKKSISFVSANFSTDGMTIDSNKVSTAKATATAKAAKQKTATPINSKKNKKTNKVEKYYAGLASQYAYFKTNAKKTYALYTHIKGSKNWNYATKKLKASKATHVYIDMRAEATSGNWYRVRFTSSTSSIRYWIKAGSLSFNKITYEDYSKTVTPLQSYPTYTKVFNDSTLAKSVGTTASFPSSVNVTRRAVRTAHNGKQTTYYYIPAQKAWTRASAFF</sequence>
<dbReference type="InterPro" id="IPR012334">
    <property type="entry name" value="Pectin_lyas_fold"/>
</dbReference>
<feature type="signal peptide" evidence="1">
    <location>
        <begin position="1"/>
        <end position="22"/>
    </location>
</feature>
<dbReference type="RefSeq" id="WP_010619336.1">
    <property type="nucleotide sequence ID" value="NZ_CP042371.1"/>
</dbReference>
<organism evidence="2 3">
    <name type="scientific">Secundilactobacillus malefermentans</name>
    <dbReference type="NCBI Taxonomy" id="176292"/>
    <lineage>
        <taxon>Bacteria</taxon>
        <taxon>Bacillati</taxon>
        <taxon>Bacillota</taxon>
        <taxon>Bacilli</taxon>
        <taxon>Lactobacillales</taxon>
        <taxon>Lactobacillaceae</taxon>
        <taxon>Secundilactobacillus</taxon>
    </lineage>
</organism>
<proteinExistence type="predicted"/>